<evidence type="ECO:0000256" key="1">
    <source>
        <dbReference type="ARBA" id="ARBA00008416"/>
    </source>
</evidence>
<dbReference type="Pfam" id="PF05726">
    <property type="entry name" value="Pirin_C"/>
    <property type="match status" value="1"/>
</dbReference>
<dbReference type="CDD" id="cd02247">
    <property type="entry name" value="cupin_pirin_C"/>
    <property type="match status" value="1"/>
</dbReference>
<dbReference type="EMBL" id="CP014224">
    <property type="protein sequence ID" value="ANW96534.1"/>
    <property type="molecule type" value="Genomic_DNA"/>
</dbReference>
<dbReference type="InterPro" id="IPR003829">
    <property type="entry name" value="Pirin_N_dom"/>
</dbReference>
<dbReference type="Proteomes" id="UP000092967">
    <property type="component" value="Chromosome"/>
</dbReference>
<dbReference type="CDD" id="cd02909">
    <property type="entry name" value="cupin_pirin_N"/>
    <property type="match status" value="1"/>
</dbReference>
<dbReference type="KEGG" id="wfu:AXE80_09705"/>
<dbReference type="Gene3D" id="2.60.120.10">
    <property type="entry name" value="Jelly Rolls"/>
    <property type="match status" value="2"/>
</dbReference>
<dbReference type="PANTHER" id="PTHR13903:SF8">
    <property type="entry name" value="PIRIN"/>
    <property type="match status" value="1"/>
</dbReference>
<dbReference type="PIRSF" id="PIRSF006232">
    <property type="entry name" value="Pirin"/>
    <property type="match status" value="1"/>
</dbReference>
<evidence type="ECO:0000259" key="5">
    <source>
        <dbReference type="Pfam" id="PF05726"/>
    </source>
</evidence>
<dbReference type="STRING" id="1790137.AXE80_09705"/>
<gene>
    <name evidence="6" type="ORF">AXE80_09705</name>
</gene>
<evidence type="ECO:0000259" key="4">
    <source>
        <dbReference type="Pfam" id="PF02678"/>
    </source>
</evidence>
<reference evidence="6 7" key="1">
    <citation type="submission" date="2016-02" db="EMBL/GenBank/DDBJ databases">
        <authorList>
            <person name="Wen L."/>
            <person name="He K."/>
            <person name="Yang H."/>
        </authorList>
    </citation>
    <scope>NUCLEOTIDE SEQUENCE [LARGE SCALE GENOMIC DNA]</scope>
    <source>
        <strain evidence="6 7">CZ1127</strain>
    </source>
</reference>
<feature type="domain" description="Pirin C-terminal" evidence="5">
    <location>
        <begin position="182"/>
        <end position="283"/>
    </location>
</feature>
<feature type="binding site" evidence="2">
    <location>
        <position position="62"/>
    </location>
    <ligand>
        <name>Fe cation</name>
        <dbReference type="ChEBI" id="CHEBI:24875"/>
    </ligand>
</feature>
<sequence length="285" mass="31894">MKNNNINTVSNSPFTMMGPIELRQPIPSQKIPRVDPFLLLHHYGPYSISKDQNPFELGAHPHRGFEPITFLIQGEQKHRDSLGNEQVIKSGGVQWITSGKGILHAEGPTKEFVEKSGELEGIQLWLNLPRSKKMMEPNYQQADLEQMEFVSFDGGRITVVAGEQKGSLGVIKTQTPVNAFWVDIKQGAETFIEIPSSHQSLVYLIKGEVEINNSQSLKYGEDAMVVFDQDGDGFQIKAKESSKLLVLSGEPIDEPVVMEGPFVMNSRRETYQAFIDYQEGKMGVL</sequence>
<dbReference type="RefSeq" id="WP_068826757.1">
    <property type="nucleotide sequence ID" value="NZ_CP014224.1"/>
</dbReference>
<protein>
    <submittedName>
        <fullName evidence="6">Nuclease PIN</fullName>
    </submittedName>
</protein>
<evidence type="ECO:0000313" key="6">
    <source>
        <dbReference type="EMBL" id="ANW96534.1"/>
    </source>
</evidence>
<dbReference type="OrthoDB" id="321327at2"/>
<feature type="binding site" evidence="2">
    <location>
        <position position="104"/>
    </location>
    <ligand>
        <name>Fe cation</name>
        <dbReference type="ChEBI" id="CHEBI:24875"/>
    </ligand>
</feature>
<dbReference type="InterPro" id="IPR012093">
    <property type="entry name" value="Pirin"/>
</dbReference>
<keyword evidence="7" id="KW-1185">Reference proteome</keyword>
<dbReference type="SUPFAM" id="SSF51182">
    <property type="entry name" value="RmlC-like cupins"/>
    <property type="match status" value="1"/>
</dbReference>
<dbReference type="InterPro" id="IPR008778">
    <property type="entry name" value="Pirin_C_dom"/>
</dbReference>
<evidence type="ECO:0000256" key="3">
    <source>
        <dbReference type="RuleBase" id="RU003457"/>
    </source>
</evidence>
<dbReference type="InterPro" id="IPR011051">
    <property type="entry name" value="RmlC_Cupin_sf"/>
</dbReference>
<dbReference type="GO" id="GO:0046872">
    <property type="term" value="F:metal ion binding"/>
    <property type="evidence" value="ECO:0007669"/>
    <property type="project" value="UniProtKB-KW"/>
</dbReference>
<keyword evidence="2" id="KW-0479">Metal-binding</keyword>
<accession>A0A1B1Y718</accession>
<dbReference type="Pfam" id="PF02678">
    <property type="entry name" value="Pirin"/>
    <property type="match status" value="1"/>
</dbReference>
<feature type="binding site" evidence="2">
    <location>
        <position position="60"/>
    </location>
    <ligand>
        <name>Fe cation</name>
        <dbReference type="ChEBI" id="CHEBI:24875"/>
    </ligand>
</feature>
<organism evidence="6 7">
    <name type="scientific">Wenyingzhuangia fucanilytica</name>
    <dbReference type="NCBI Taxonomy" id="1790137"/>
    <lineage>
        <taxon>Bacteria</taxon>
        <taxon>Pseudomonadati</taxon>
        <taxon>Bacteroidota</taxon>
        <taxon>Flavobacteriia</taxon>
        <taxon>Flavobacteriales</taxon>
        <taxon>Flavobacteriaceae</taxon>
        <taxon>Wenyingzhuangia</taxon>
    </lineage>
</organism>
<dbReference type="InterPro" id="IPR014710">
    <property type="entry name" value="RmlC-like_jellyroll"/>
</dbReference>
<keyword evidence="2" id="KW-0408">Iron</keyword>
<feature type="binding site" evidence="2">
    <location>
        <position position="106"/>
    </location>
    <ligand>
        <name>Fe cation</name>
        <dbReference type="ChEBI" id="CHEBI:24875"/>
    </ligand>
</feature>
<name>A0A1B1Y718_9FLAO</name>
<proteinExistence type="inferred from homology"/>
<dbReference type="AlphaFoldDB" id="A0A1B1Y718"/>
<evidence type="ECO:0000313" key="7">
    <source>
        <dbReference type="Proteomes" id="UP000092967"/>
    </source>
</evidence>
<feature type="domain" description="Pirin N-terminal" evidence="4">
    <location>
        <begin position="23"/>
        <end position="126"/>
    </location>
</feature>
<comment type="similarity">
    <text evidence="1 3">Belongs to the pirin family.</text>
</comment>
<dbReference type="PANTHER" id="PTHR13903">
    <property type="entry name" value="PIRIN-RELATED"/>
    <property type="match status" value="1"/>
</dbReference>
<comment type="cofactor">
    <cofactor evidence="2">
        <name>Fe cation</name>
        <dbReference type="ChEBI" id="CHEBI:24875"/>
    </cofactor>
    <text evidence="2">Binds 1 Fe cation per subunit.</text>
</comment>
<evidence type="ECO:0000256" key="2">
    <source>
        <dbReference type="PIRSR" id="PIRSR006232-1"/>
    </source>
</evidence>